<keyword evidence="1" id="KW-1133">Transmembrane helix</keyword>
<protein>
    <submittedName>
        <fullName evidence="4">Transmembrane protein</fullName>
    </submittedName>
</protein>
<dbReference type="STRING" id="103827.A0A0N5CV43"/>
<sequence>MLIGRNYKSSRAMMTRPSTRHIRFFWELIIAFMMIVSAAVLQTFQFFNNAWLVHNNGSYVYQRGLGDDCVKNNKFSNRIKCSGWWDNESTFIISGQNLTVSDVVPPSMSLRIARVLMSFSIVLYLLVAVSLFFTCIKRNLKVEKFLCGFSVLLGKYLVYVLTNLIIVFLVIINSSEAFIKTLRECSLGSAFYYFLLSYFLLCIGSITHFDSWMDVYVDLRARKLPFEGFFLAKFGST</sequence>
<feature type="transmembrane region" description="Helical" evidence="1">
    <location>
        <begin position="145"/>
        <end position="171"/>
    </location>
</feature>
<evidence type="ECO:0000313" key="3">
    <source>
        <dbReference type="Proteomes" id="UP000276776"/>
    </source>
</evidence>
<proteinExistence type="predicted"/>
<gene>
    <name evidence="2" type="ORF">TCLT_LOCUS4154</name>
</gene>
<reference evidence="2 3" key="2">
    <citation type="submission" date="2018-11" db="EMBL/GenBank/DDBJ databases">
        <authorList>
            <consortium name="Pathogen Informatics"/>
        </authorList>
    </citation>
    <scope>NUCLEOTIDE SEQUENCE [LARGE SCALE GENOMIC DNA]</scope>
</reference>
<dbReference type="EMBL" id="UYYF01004278">
    <property type="protein sequence ID" value="VDN01224.1"/>
    <property type="molecule type" value="Genomic_DNA"/>
</dbReference>
<evidence type="ECO:0000313" key="4">
    <source>
        <dbReference type="WBParaSite" id="TCLT_0000416501-mRNA-1"/>
    </source>
</evidence>
<dbReference type="OrthoDB" id="5794450at2759"/>
<reference evidence="4" key="1">
    <citation type="submission" date="2017-02" db="UniProtKB">
        <authorList>
            <consortium name="WormBaseParasite"/>
        </authorList>
    </citation>
    <scope>IDENTIFICATION</scope>
</reference>
<keyword evidence="1" id="KW-0812">Transmembrane</keyword>
<keyword evidence="1" id="KW-0472">Membrane</keyword>
<feature type="transmembrane region" description="Helical" evidence="1">
    <location>
        <begin position="191"/>
        <end position="213"/>
    </location>
</feature>
<dbReference type="Proteomes" id="UP000276776">
    <property type="component" value="Unassembled WGS sequence"/>
</dbReference>
<keyword evidence="3" id="KW-1185">Reference proteome</keyword>
<name>A0A0N5CV43_THECL</name>
<dbReference type="AlphaFoldDB" id="A0A0N5CV43"/>
<evidence type="ECO:0000256" key="1">
    <source>
        <dbReference type="SAM" id="Phobius"/>
    </source>
</evidence>
<feature type="transmembrane region" description="Helical" evidence="1">
    <location>
        <begin position="112"/>
        <end position="133"/>
    </location>
</feature>
<dbReference type="WBParaSite" id="TCLT_0000416501-mRNA-1">
    <property type="protein sequence ID" value="TCLT_0000416501-mRNA-1"/>
    <property type="gene ID" value="TCLT_0000416501"/>
</dbReference>
<organism evidence="4">
    <name type="scientific">Thelazia callipaeda</name>
    <name type="common">Oriental eyeworm</name>
    <name type="synonym">Parasitic nematode</name>
    <dbReference type="NCBI Taxonomy" id="103827"/>
    <lineage>
        <taxon>Eukaryota</taxon>
        <taxon>Metazoa</taxon>
        <taxon>Ecdysozoa</taxon>
        <taxon>Nematoda</taxon>
        <taxon>Chromadorea</taxon>
        <taxon>Rhabditida</taxon>
        <taxon>Spirurina</taxon>
        <taxon>Spiruromorpha</taxon>
        <taxon>Thelazioidea</taxon>
        <taxon>Thelaziidae</taxon>
        <taxon>Thelazia</taxon>
    </lineage>
</organism>
<evidence type="ECO:0000313" key="2">
    <source>
        <dbReference type="EMBL" id="VDN01224.1"/>
    </source>
</evidence>
<accession>A0A0N5CV43</accession>
<feature type="transmembrane region" description="Helical" evidence="1">
    <location>
        <begin position="21"/>
        <end position="41"/>
    </location>
</feature>
<dbReference type="OMA" id="FNNAWLV"/>